<feature type="transmembrane region" description="Helical" evidence="2">
    <location>
        <begin position="101"/>
        <end position="124"/>
    </location>
</feature>
<evidence type="ECO:0000313" key="4">
    <source>
        <dbReference type="Proteomes" id="UP000035265"/>
    </source>
</evidence>
<reference evidence="3 4" key="1">
    <citation type="submission" date="2014-05" db="EMBL/GenBank/DDBJ databases">
        <title>Cellulosimicrobium funkei U11 genome.</title>
        <authorList>
            <person name="Hu C."/>
            <person name="Gong Y."/>
            <person name="Wan W."/>
            <person name="Jiang M."/>
        </authorList>
    </citation>
    <scope>NUCLEOTIDE SEQUENCE [LARGE SCALE GENOMIC DNA]</scope>
    <source>
        <strain evidence="3 4">U11</strain>
    </source>
</reference>
<keyword evidence="4" id="KW-1185">Reference proteome</keyword>
<dbReference type="PATRIC" id="fig|264251.5.peg.2202"/>
<protein>
    <recommendedName>
        <fullName evidence="5">ATP synthase subunit I</fullName>
    </recommendedName>
</protein>
<accession>A0A0H2L3D3</accession>
<keyword evidence="2" id="KW-1133">Transmembrane helix</keyword>
<evidence type="ECO:0000256" key="2">
    <source>
        <dbReference type="SAM" id="Phobius"/>
    </source>
</evidence>
<evidence type="ECO:0000256" key="1">
    <source>
        <dbReference type="SAM" id="MobiDB-lite"/>
    </source>
</evidence>
<dbReference type="STRING" id="264251.FB00_10815"/>
<dbReference type="RefSeq" id="WP_052877585.1">
    <property type="nucleotide sequence ID" value="NZ_JNBQ01000011.1"/>
</dbReference>
<organism evidence="3 4">
    <name type="scientific">Cellulosimicrobium funkei</name>
    <dbReference type="NCBI Taxonomy" id="264251"/>
    <lineage>
        <taxon>Bacteria</taxon>
        <taxon>Bacillati</taxon>
        <taxon>Actinomycetota</taxon>
        <taxon>Actinomycetes</taxon>
        <taxon>Micrococcales</taxon>
        <taxon>Promicromonosporaceae</taxon>
        <taxon>Cellulosimicrobium</taxon>
    </lineage>
</organism>
<dbReference type="Proteomes" id="UP000035265">
    <property type="component" value="Unassembled WGS sequence"/>
</dbReference>
<sequence>MTTSQPEPAQPDGAEPAEKSAEQTIGPHGQAVRAVFRTALRDVLVLLGALTVLGVAIGALVAGLPGVWGALLGVGVALLFSATTVWAMLRTVDASPTTTAAVVMGSWLAKMVVLIVILVVLRGMDFYDRWVFAGVLLVGVIGSAVLDYRAVSRGRIPYVEPDAR</sequence>
<gene>
    <name evidence="3" type="ORF">FB00_10815</name>
</gene>
<evidence type="ECO:0008006" key="5">
    <source>
        <dbReference type="Google" id="ProtNLM"/>
    </source>
</evidence>
<feature type="transmembrane region" description="Helical" evidence="2">
    <location>
        <begin position="68"/>
        <end position="89"/>
    </location>
</feature>
<feature type="region of interest" description="Disordered" evidence="1">
    <location>
        <begin position="1"/>
        <end position="23"/>
    </location>
</feature>
<keyword evidence="2" id="KW-0812">Transmembrane</keyword>
<feature type="transmembrane region" description="Helical" evidence="2">
    <location>
        <begin position="130"/>
        <end position="148"/>
    </location>
</feature>
<proteinExistence type="predicted"/>
<feature type="transmembrane region" description="Helical" evidence="2">
    <location>
        <begin position="43"/>
        <end position="62"/>
    </location>
</feature>
<keyword evidence="2" id="KW-0472">Membrane</keyword>
<dbReference type="AlphaFoldDB" id="A0A0H2L3D3"/>
<evidence type="ECO:0000313" key="3">
    <source>
        <dbReference type="EMBL" id="KLN34652.1"/>
    </source>
</evidence>
<name>A0A0H2L3D3_9MICO</name>
<dbReference type="EMBL" id="JNBQ01000011">
    <property type="protein sequence ID" value="KLN34652.1"/>
    <property type="molecule type" value="Genomic_DNA"/>
</dbReference>
<comment type="caution">
    <text evidence="3">The sequence shown here is derived from an EMBL/GenBank/DDBJ whole genome shotgun (WGS) entry which is preliminary data.</text>
</comment>